<evidence type="ECO:0000256" key="2">
    <source>
        <dbReference type="ARBA" id="ARBA00009209"/>
    </source>
</evidence>
<reference evidence="9" key="1">
    <citation type="submission" date="2015-11" db="EMBL/GenBank/DDBJ databases">
        <authorList>
            <person name="Blom J."/>
        </authorList>
    </citation>
    <scope>NUCLEOTIDE SEQUENCE [LARGE SCALE GENOMIC DNA]</scope>
</reference>
<keyword evidence="7" id="KW-0119">Carbohydrate metabolism</keyword>
<dbReference type="InterPro" id="IPR012341">
    <property type="entry name" value="6hp_glycosidase-like_sf"/>
</dbReference>
<sequence>MMIMLCSAQAAASEGWETYKSRFLQADGRIIDTANKNVSHTEGQGYAMLLAVHYSDRATFDKLWQWTNTTLRDKQNGLFIWRYNPAAANPTGDKNNASDGDILVAWALQRAAEKWQNPAYQQQSDAIQKAIIAHDVIRYAGRTVMLPGAQGFNKTSYVVLNPSYFLFPAFQAFAKRSHLQVWTTLINDSFAMLSDMRFGTSGLPLDWVAMNADGSMAPATGWPPRFSYDAIRVPLYIAWYDAQSLRLVPFQAFWQHYPRQATPAWIDVLSNTPAGYNMNGGLLAVRDLTMGETTYINDRLPADSDYYSASLQLLTNMAYEESR</sequence>
<evidence type="ECO:0000256" key="5">
    <source>
        <dbReference type="ARBA" id="ARBA00023001"/>
    </source>
</evidence>
<evidence type="ECO:0000256" key="1">
    <source>
        <dbReference type="ARBA" id="ARBA00000966"/>
    </source>
</evidence>
<comment type="similarity">
    <text evidence="2">Belongs to the glycosyl hydrolase 8 (cellulase D) family.</text>
</comment>
<dbReference type="STRING" id="1619313.EM595_3359"/>
<dbReference type="AlphaFoldDB" id="A0A0U5LA34"/>
<keyword evidence="6 8" id="KW-0326">Glycosidase</keyword>
<dbReference type="KEGG" id="ege:EM595_3359"/>
<evidence type="ECO:0000256" key="3">
    <source>
        <dbReference type="ARBA" id="ARBA00012601"/>
    </source>
</evidence>
<protein>
    <recommendedName>
        <fullName evidence="3">cellulase</fullName>
        <ecNumber evidence="3">3.2.1.4</ecNumber>
    </recommendedName>
</protein>
<evidence type="ECO:0000256" key="7">
    <source>
        <dbReference type="ARBA" id="ARBA00023326"/>
    </source>
</evidence>
<evidence type="ECO:0000313" key="8">
    <source>
        <dbReference type="EMBL" id="CUU25590.1"/>
    </source>
</evidence>
<organism evidence="8 9">
    <name type="scientific">Duffyella gerundensis</name>
    <dbReference type="NCBI Taxonomy" id="1619313"/>
    <lineage>
        <taxon>Bacteria</taxon>
        <taxon>Pseudomonadati</taxon>
        <taxon>Pseudomonadota</taxon>
        <taxon>Gammaproteobacteria</taxon>
        <taxon>Enterobacterales</taxon>
        <taxon>Erwiniaceae</taxon>
        <taxon>Duffyella</taxon>
    </lineage>
</organism>
<dbReference type="SUPFAM" id="SSF48208">
    <property type="entry name" value="Six-hairpin glycosidases"/>
    <property type="match status" value="1"/>
</dbReference>
<keyword evidence="4 8" id="KW-0378">Hydrolase</keyword>
<dbReference type="Pfam" id="PF01270">
    <property type="entry name" value="Glyco_hydro_8"/>
    <property type="match status" value="1"/>
</dbReference>
<evidence type="ECO:0000256" key="4">
    <source>
        <dbReference type="ARBA" id="ARBA00022801"/>
    </source>
</evidence>
<dbReference type="InterPro" id="IPR008928">
    <property type="entry name" value="6-hairpin_glycosidase_sf"/>
</dbReference>
<dbReference type="PATRIC" id="fig|1619313.3.peg.3486"/>
<dbReference type="GO" id="GO:0030245">
    <property type="term" value="P:cellulose catabolic process"/>
    <property type="evidence" value="ECO:0007669"/>
    <property type="project" value="UniProtKB-KW"/>
</dbReference>
<dbReference type="EC" id="3.2.1.4" evidence="3"/>
<keyword evidence="9" id="KW-1185">Reference proteome</keyword>
<name>A0A0U5LA34_9GAMM</name>
<dbReference type="EMBL" id="LN907827">
    <property type="protein sequence ID" value="CUU25590.1"/>
    <property type="molecule type" value="Genomic_DNA"/>
</dbReference>
<proteinExistence type="inferred from homology"/>
<dbReference type="Proteomes" id="UP000059419">
    <property type="component" value="Chromosome 1"/>
</dbReference>
<keyword evidence="7" id="KW-0624">Polysaccharide degradation</keyword>
<dbReference type="PRINTS" id="PR00735">
    <property type="entry name" value="GLHYDRLASE8"/>
</dbReference>
<gene>
    <name evidence="8" type="primary">celY</name>
    <name evidence="8" type="ORF">EM595_3359</name>
</gene>
<dbReference type="Gene3D" id="1.50.10.10">
    <property type="match status" value="1"/>
</dbReference>
<dbReference type="GO" id="GO:0008810">
    <property type="term" value="F:cellulase activity"/>
    <property type="evidence" value="ECO:0007669"/>
    <property type="project" value="UniProtKB-EC"/>
</dbReference>
<dbReference type="InterPro" id="IPR002037">
    <property type="entry name" value="Glyco_hydro_8"/>
</dbReference>
<comment type="catalytic activity">
    <reaction evidence="1">
        <text>Endohydrolysis of (1-&gt;4)-beta-D-glucosidic linkages in cellulose, lichenin and cereal beta-D-glucans.</text>
        <dbReference type="EC" id="3.2.1.4"/>
    </reaction>
</comment>
<evidence type="ECO:0000256" key="6">
    <source>
        <dbReference type="ARBA" id="ARBA00023295"/>
    </source>
</evidence>
<accession>A0A0U5LA34</accession>
<keyword evidence="5" id="KW-0136">Cellulose degradation</keyword>
<evidence type="ECO:0000313" key="9">
    <source>
        <dbReference type="Proteomes" id="UP000059419"/>
    </source>
</evidence>